<gene>
    <name evidence="2" type="ORF">GLIP_0229</name>
</gene>
<dbReference type="RefSeq" id="WP_008842703.1">
    <property type="nucleotide sequence ID" value="NZ_BAEN01000009.1"/>
</dbReference>
<evidence type="ECO:0000313" key="3">
    <source>
        <dbReference type="Proteomes" id="UP000006334"/>
    </source>
</evidence>
<accession>K6Y8C2</accession>
<dbReference type="EMBL" id="BAEN01000009">
    <property type="protein sequence ID" value="GAC12883.1"/>
    <property type="molecule type" value="Genomic_DNA"/>
</dbReference>
<proteinExistence type="predicted"/>
<evidence type="ECO:0000256" key="1">
    <source>
        <dbReference type="SAM" id="SignalP"/>
    </source>
</evidence>
<evidence type="ECO:0000313" key="2">
    <source>
        <dbReference type="EMBL" id="GAC12883.1"/>
    </source>
</evidence>
<protein>
    <recommendedName>
        <fullName evidence="4">Lipoprotein</fullName>
    </recommendedName>
</protein>
<dbReference type="Proteomes" id="UP000006334">
    <property type="component" value="Unassembled WGS sequence"/>
</dbReference>
<reference evidence="2 3" key="1">
    <citation type="journal article" date="2017" name="Antonie Van Leeuwenhoek">
        <title>Rhizobium rhizosphaerae sp. nov., a novel species isolated from rice rhizosphere.</title>
        <authorList>
            <person name="Zhao J.J."/>
            <person name="Zhang J."/>
            <person name="Zhang R.J."/>
            <person name="Zhang C.W."/>
            <person name="Yin H.Q."/>
            <person name="Zhang X.X."/>
        </authorList>
    </citation>
    <scope>NUCLEOTIDE SEQUENCE [LARGE SCALE GENOMIC DNA]</scope>
    <source>
        <strain evidence="2 3">E3</strain>
    </source>
</reference>
<comment type="caution">
    <text evidence="2">The sequence shown here is derived from an EMBL/GenBank/DDBJ whole genome shotgun (WGS) entry which is preliminary data.</text>
</comment>
<sequence>MFYRLLLLVSVVLFAGCASNPMQVSATQTLQQPQSDMAQVVFMRSSFFGAAINASLYDVTDGEIQFIGIIANDTKIPYETEPGKRVFMVVSEAADFMEANLDSGKNYFSIATPRMGAWKARFSLWPIKNDPSAEFQLNSKDFEKWVSATKLVENTDKSKAWFESNKRSVQQKYDEYWPVWKNKSAEELSKRTLEENDNN</sequence>
<feature type="signal peptide" evidence="1">
    <location>
        <begin position="1"/>
        <end position="26"/>
    </location>
</feature>
<feature type="chain" id="PRO_5003899844" description="Lipoprotein" evidence="1">
    <location>
        <begin position="27"/>
        <end position="199"/>
    </location>
</feature>
<evidence type="ECO:0008006" key="4">
    <source>
        <dbReference type="Google" id="ProtNLM"/>
    </source>
</evidence>
<dbReference type="OrthoDB" id="5951953at2"/>
<dbReference type="eggNOG" id="ENOG50312R0">
    <property type="taxonomic scope" value="Bacteria"/>
</dbReference>
<name>K6Y8C2_9ALTE</name>
<keyword evidence="3" id="KW-1185">Reference proteome</keyword>
<keyword evidence="1" id="KW-0732">Signal</keyword>
<organism evidence="2 3">
    <name type="scientific">Aliiglaciecola lipolytica E3</name>
    <dbReference type="NCBI Taxonomy" id="1127673"/>
    <lineage>
        <taxon>Bacteria</taxon>
        <taxon>Pseudomonadati</taxon>
        <taxon>Pseudomonadota</taxon>
        <taxon>Gammaproteobacteria</taxon>
        <taxon>Alteromonadales</taxon>
        <taxon>Alteromonadaceae</taxon>
        <taxon>Aliiglaciecola</taxon>
    </lineage>
</organism>
<dbReference type="PROSITE" id="PS51257">
    <property type="entry name" value="PROKAR_LIPOPROTEIN"/>
    <property type="match status" value="1"/>
</dbReference>
<dbReference type="STRING" id="1127673.GLIP_0229"/>
<dbReference type="AlphaFoldDB" id="K6Y8C2"/>